<dbReference type="STRING" id="1193011.LEP1GSC058_1649"/>
<dbReference type="PANTHER" id="PTHR10366:SF854">
    <property type="entry name" value="DIHYDROFLAVONOL 4-REDUCTASE-RELATED"/>
    <property type="match status" value="1"/>
</dbReference>
<evidence type="ECO:0000313" key="4">
    <source>
        <dbReference type="Proteomes" id="UP000014540"/>
    </source>
</evidence>
<dbReference type="Pfam" id="PF01370">
    <property type="entry name" value="Epimerase"/>
    <property type="match status" value="1"/>
</dbReference>
<sequence>MFHKKVELDMKKLVVGATGFIGSSIVRELLKDGEAVKVLLMKGRNSSNNFDKLDVDKAYGDIRDGDSIKKALKGCDTMYLAAAYNGHWAPNPNLFYDINVDGTKTALKAALEIGVKKVVYTSSNNAVAASGSLQANEERTFNFWQAKDHYTMSKYIAENEARILAMSGLPIVIVNPTLVIGSNDSKPSPSGRTVIDIMEKKMPGYIDGGLNIIDVEDVARGHILAAKKGKIGARYILGNTNITVHDYLNLIAGIAGVKPPSLKLPFKLALALGHLFEFGASITKRPPLVTVSEVRIAKMMEWYDCSKAVKELGLPQTPIDITIRKTIKWFRENGYTRNDNL</sequence>
<organism evidence="3 4">
    <name type="scientific">Leptospira fainei serovar Hurstbridge str. BUT 6</name>
    <dbReference type="NCBI Taxonomy" id="1193011"/>
    <lineage>
        <taxon>Bacteria</taxon>
        <taxon>Pseudomonadati</taxon>
        <taxon>Spirochaetota</taxon>
        <taxon>Spirochaetia</taxon>
        <taxon>Leptospirales</taxon>
        <taxon>Leptospiraceae</taxon>
        <taxon>Leptospira</taxon>
    </lineage>
</organism>
<gene>
    <name evidence="3" type="ORF">LEP1GSC058_1649</name>
</gene>
<dbReference type="GO" id="GO:0016616">
    <property type="term" value="F:oxidoreductase activity, acting on the CH-OH group of donors, NAD or NADP as acceptor"/>
    <property type="evidence" value="ECO:0007669"/>
    <property type="project" value="TreeGrafter"/>
</dbReference>
<keyword evidence="1" id="KW-0560">Oxidoreductase</keyword>
<evidence type="ECO:0000259" key="2">
    <source>
        <dbReference type="Pfam" id="PF01370"/>
    </source>
</evidence>
<evidence type="ECO:0000313" key="3">
    <source>
        <dbReference type="EMBL" id="EPG75000.1"/>
    </source>
</evidence>
<dbReference type="CDD" id="cd05228">
    <property type="entry name" value="AR_FR_like_1_SDR_e"/>
    <property type="match status" value="1"/>
</dbReference>
<dbReference type="InterPro" id="IPR050425">
    <property type="entry name" value="NAD(P)_dehydrat-like"/>
</dbReference>
<comment type="caution">
    <text evidence="3">The sequence shown here is derived from an EMBL/GenBank/DDBJ whole genome shotgun (WGS) entry which is preliminary data.</text>
</comment>
<dbReference type="Gene3D" id="3.40.50.720">
    <property type="entry name" value="NAD(P)-binding Rossmann-like Domain"/>
    <property type="match status" value="1"/>
</dbReference>
<feature type="domain" description="NAD-dependent epimerase/dehydratase" evidence="2">
    <location>
        <begin position="13"/>
        <end position="238"/>
    </location>
</feature>
<dbReference type="PANTHER" id="PTHR10366">
    <property type="entry name" value="NAD DEPENDENT EPIMERASE/DEHYDRATASE"/>
    <property type="match status" value="1"/>
</dbReference>
<reference evidence="3" key="1">
    <citation type="submission" date="2013-04" db="EMBL/GenBank/DDBJ databases">
        <authorList>
            <person name="Harkins D.M."/>
            <person name="Durkin A.S."/>
            <person name="Selengut J.D."/>
            <person name="Sanka R."/>
            <person name="DePew J."/>
            <person name="Purushe J."/>
            <person name="Ahmed A."/>
            <person name="van der Linden H."/>
            <person name="Goris M.G.A."/>
            <person name="Hartskeerl R.A."/>
            <person name="Vinetz J.M."/>
            <person name="Sutton G.G."/>
            <person name="Nelson W.C."/>
            <person name="Fouts D.E."/>
        </authorList>
    </citation>
    <scope>NUCLEOTIDE SEQUENCE [LARGE SCALE GENOMIC DNA]</scope>
    <source>
        <strain evidence="3">BUT 6</strain>
    </source>
</reference>
<protein>
    <submittedName>
        <fullName evidence="3">Hopanoid-associated sugar epimerase</fullName>
    </submittedName>
</protein>
<dbReference type="SUPFAM" id="SSF51735">
    <property type="entry name" value="NAD(P)-binding Rossmann-fold domains"/>
    <property type="match status" value="1"/>
</dbReference>
<dbReference type="Proteomes" id="UP000014540">
    <property type="component" value="Unassembled WGS sequence"/>
</dbReference>
<keyword evidence="4" id="KW-1185">Reference proteome</keyword>
<proteinExistence type="predicted"/>
<dbReference type="InterPro" id="IPR036291">
    <property type="entry name" value="NAD(P)-bd_dom_sf"/>
</dbReference>
<dbReference type="InterPro" id="IPR001509">
    <property type="entry name" value="Epimerase_deHydtase"/>
</dbReference>
<accession>S3VEU3</accession>
<evidence type="ECO:0000256" key="1">
    <source>
        <dbReference type="ARBA" id="ARBA00023002"/>
    </source>
</evidence>
<name>S3VEU3_9LEPT</name>
<dbReference type="EMBL" id="AKWZ02000006">
    <property type="protein sequence ID" value="EPG75000.1"/>
    <property type="molecule type" value="Genomic_DNA"/>
</dbReference>
<dbReference type="AlphaFoldDB" id="S3VEU3"/>